<dbReference type="EMBL" id="MU155368">
    <property type="protein sequence ID" value="KAF9474652.1"/>
    <property type="molecule type" value="Genomic_DNA"/>
</dbReference>
<dbReference type="GO" id="GO:0005737">
    <property type="term" value="C:cytoplasm"/>
    <property type="evidence" value="ECO:0007669"/>
    <property type="project" value="TreeGrafter"/>
</dbReference>
<evidence type="ECO:0000256" key="1">
    <source>
        <dbReference type="ARBA" id="ARBA00004613"/>
    </source>
</evidence>
<dbReference type="GO" id="GO:0004674">
    <property type="term" value="F:protein serine/threonine kinase activity"/>
    <property type="evidence" value="ECO:0007669"/>
    <property type="project" value="TreeGrafter"/>
</dbReference>
<dbReference type="InterPro" id="IPR052969">
    <property type="entry name" value="Thr-specific_kinase-like"/>
</dbReference>
<gene>
    <name evidence="6" type="ORF">BDN70DRAFT_884582</name>
</gene>
<name>A0A9P6CQ40_9AGAR</name>
<dbReference type="AlphaFoldDB" id="A0A9P6CQ40"/>
<evidence type="ECO:0000313" key="6">
    <source>
        <dbReference type="EMBL" id="KAF9474652.1"/>
    </source>
</evidence>
<comment type="subcellular location">
    <subcellularLocation>
        <location evidence="1">Secreted</location>
    </subcellularLocation>
</comment>
<evidence type="ECO:0000256" key="3">
    <source>
        <dbReference type="ARBA" id="ARBA00022729"/>
    </source>
</evidence>
<dbReference type="InterPro" id="IPR056861">
    <property type="entry name" value="HMCN1-like_VWA"/>
</dbReference>
<feature type="region of interest" description="Disordered" evidence="4">
    <location>
        <begin position="395"/>
        <end position="418"/>
    </location>
</feature>
<sequence length="418" mass="45342">MVTIPEPVQSSASSETLQDSSTPRNNRPLDIVFLQDTTGSQGSYIEAACKAIRDICDKISAAGQLDKALMRFGLVAFRDHPPQDRTYVTKNFGFTNDIEHMQKNLSSLKAEGGGDGPEAQTAALAAALNMPWTEKAVKMVILITDAPPHGLGELGDGFTASPDQNDPLIIARQMAERGITLFVIACEPTLSTHYKHAVDFYEALTEITSGQMFPLLLANQLGDYIIGTALETMETEKLVEEFEHIIIDDVYSKDMPVEKVAENLQQFMESKGTKINSVVVDDVYTKNETAMQNQQIWSNAGSLGEARKKVQVVREPRIMPQFLHTASTSPQMATASWAADPSGFRGGGFGRSAAYGGPLAGAAPTPTMYMQSQQVSRQQSQRIVMQSVARNSAVTPSGMFSKATGKAAPTMKNIDPMP</sequence>
<dbReference type="SMART" id="SM00327">
    <property type="entry name" value="VWA"/>
    <property type="match status" value="1"/>
</dbReference>
<proteinExistence type="predicted"/>
<evidence type="ECO:0000256" key="4">
    <source>
        <dbReference type="SAM" id="MobiDB-lite"/>
    </source>
</evidence>
<protein>
    <recommendedName>
        <fullName evidence="5">VWFA domain-containing protein</fullName>
    </recommendedName>
</protein>
<feature type="compositionally biased region" description="Polar residues" evidence="4">
    <location>
        <begin position="8"/>
        <end position="25"/>
    </location>
</feature>
<keyword evidence="3" id="KW-0732">Signal</keyword>
<organism evidence="6 7">
    <name type="scientific">Pholiota conissans</name>
    <dbReference type="NCBI Taxonomy" id="109636"/>
    <lineage>
        <taxon>Eukaryota</taxon>
        <taxon>Fungi</taxon>
        <taxon>Dikarya</taxon>
        <taxon>Basidiomycota</taxon>
        <taxon>Agaricomycotina</taxon>
        <taxon>Agaricomycetes</taxon>
        <taxon>Agaricomycetidae</taxon>
        <taxon>Agaricales</taxon>
        <taxon>Agaricineae</taxon>
        <taxon>Strophariaceae</taxon>
        <taxon>Pholiota</taxon>
    </lineage>
</organism>
<feature type="domain" description="VWFA" evidence="5">
    <location>
        <begin position="30"/>
        <end position="250"/>
    </location>
</feature>
<dbReference type="SUPFAM" id="SSF53300">
    <property type="entry name" value="vWA-like"/>
    <property type="match status" value="1"/>
</dbReference>
<dbReference type="OrthoDB" id="301415at2759"/>
<evidence type="ECO:0000259" key="5">
    <source>
        <dbReference type="PROSITE" id="PS50234"/>
    </source>
</evidence>
<dbReference type="PANTHER" id="PTHR47763:SF1">
    <property type="entry name" value="DUF659 DOMAIN-CONTAINING PROTEIN"/>
    <property type="match status" value="1"/>
</dbReference>
<dbReference type="PROSITE" id="PS50234">
    <property type="entry name" value="VWFA"/>
    <property type="match status" value="1"/>
</dbReference>
<dbReference type="InterPro" id="IPR036465">
    <property type="entry name" value="vWFA_dom_sf"/>
</dbReference>
<dbReference type="PANTHER" id="PTHR47763">
    <property type="entry name" value="ALPHA-PROTEIN KINASE VWKA"/>
    <property type="match status" value="1"/>
</dbReference>
<dbReference type="Proteomes" id="UP000807469">
    <property type="component" value="Unassembled WGS sequence"/>
</dbReference>
<keyword evidence="7" id="KW-1185">Reference proteome</keyword>
<reference evidence="6" key="1">
    <citation type="submission" date="2020-11" db="EMBL/GenBank/DDBJ databases">
        <authorList>
            <consortium name="DOE Joint Genome Institute"/>
            <person name="Ahrendt S."/>
            <person name="Riley R."/>
            <person name="Andreopoulos W."/>
            <person name="Labutti K."/>
            <person name="Pangilinan J."/>
            <person name="Ruiz-Duenas F.J."/>
            <person name="Barrasa J.M."/>
            <person name="Sanchez-Garcia M."/>
            <person name="Camarero S."/>
            <person name="Miyauchi S."/>
            <person name="Serrano A."/>
            <person name="Linde D."/>
            <person name="Babiker R."/>
            <person name="Drula E."/>
            <person name="Ayuso-Fernandez I."/>
            <person name="Pacheco R."/>
            <person name="Padilla G."/>
            <person name="Ferreira P."/>
            <person name="Barriuso J."/>
            <person name="Kellner H."/>
            <person name="Castanera R."/>
            <person name="Alfaro M."/>
            <person name="Ramirez L."/>
            <person name="Pisabarro A.G."/>
            <person name="Kuo A."/>
            <person name="Tritt A."/>
            <person name="Lipzen A."/>
            <person name="He G."/>
            <person name="Yan M."/>
            <person name="Ng V."/>
            <person name="Cullen D."/>
            <person name="Martin F."/>
            <person name="Rosso M.-N."/>
            <person name="Henrissat B."/>
            <person name="Hibbett D."/>
            <person name="Martinez A.T."/>
            <person name="Grigoriev I.V."/>
        </authorList>
    </citation>
    <scope>NUCLEOTIDE SEQUENCE</scope>
    <source>
        <strain evidence="6">CIRM-BRFM 674</strain>
    </source>
</reference>
<dbReference type="CDD" id="cd00198">
    <property type="entry name" value="vWFA"/>
    <property type="match status" value="1"/>
</dbReference>
<evidence type="ECO:0000256" key="2">
    <source>
        <dbReference type="ARBA" id="ARBA00022525"/>
    </source>
</evidence>
<dbReference type="Gene3D" id="3.40.50.410">
    <property type="entry name" value="von Willebrand factor, type A domain"/>
    <property type="match status" value="1"/>
</dbReference>
<keyword evidence="2" id="KW-0964">Secreted</keyword>
<accession>A0A9P6CQ40</accession>
<evidence type="ECO:0000313" key="7">
    <source>
        <dbReference type="Proteomes" id="UP000807469"/>
    </source>
</evidence>
<comment type="caution">
    <text evidence="6">The sequence shown here is derived from an EMBL/GenBank/DDBJ whole genome shotgun (WGS) entry which is preliminary data.</text>
</comment>
<feature type="region of interest" description="Disordered" evidence="4">
    <location>
        <begin position="1"/>
        <end position="27"/>
    </location>
</feature>
<dbReference type="InterPro" id="IPR002035">
    <property type="entry name" value="VWF_A"/>
</dbReference>
<dbReference type="Pfam" id="PF25106">
    <property type="entry name" value="VWA_4"/>
    <property type="match status" value="1"/>
</dbReference>